<accession>A0A556V9M2</accession>
<keyword evidence="1" id="KW-0812">Transmembrane</keyword>
<gene>
    <name evidence="2" type="ORF">Baya_14298</name>
</gene>
<sequence length="362" mass="41771">MNTVRCLRKLADFLFFFMEEAQKSGPGSRSGIPSRFSLRLHNQYFPLSPDSHGFELSWPQHHSPYTSTGATASFWLEMKPDLIPHCFAVSLRMEWSLLHTFPVELFTSYLLAHHQKLLRSTDKNARRTMGRRGIYSFVLVLAVVFLISASYMLSSDSVFFFLTSPPYHRTLPFNLSTSEDSAHIVQVLHRIHNNLQFIPRKVPDRDTLIHSIFQPYEGLHDPVPLEHYLDLFDHSAQQIQTQLLTNQTAGHHRADFITGNVTRRLGEASASTMWDNNAWFYINGNTNTTELEPPILTQDLIHALQPHTRLIIILRDPVERSRGPMLPHTHCVLTTFYAPFNRKLANILNDTSFLWEEHNTHC</sequence>
<dbReference type="GO" id="GO:0019319">
    <property type="term" value="P:hexose biosynthetic process"/>
    <property type="evidence" value="ECO:0007669"/>
    <property type="project" value="TreeGrafter"/>
</dbReference>
<dbReference type="PANTHER" id="PTHR15723">
    <property type="entry name" value="CARBOHYDRATE SULFOTRANSFERASE 15"/>
    <property type="match status" value="1"/>
</dbReference>
<organism evidence="2 3">
    <name type="scientific">Bagarius yarrelli</name>
    <name type="common">Goonch</name>
    <name type="synonym">Bagrus yarrelli</name>
    <dbReference type="NCBI Taxonomy" id="175774"/>
    <lineage>
        <taxon>Eukaryota</taxon>
        <taxon>Metazoa</taxon>
        <taxon>Chordata</taxon>
        <taxon>Craniata</taxon>
        <taxon>Vertebrata</taxon>
        <taxon>Euteleostomi</taxon>
        <taxon>Actinopterygii</taxon>
        <taxon>Neopterygii</taxon>
        <taxon>Teleostei</taxon>
        <taxon>Ostariophysi</taxon>
        <taxon>Siluriformes</taxon>
        <taxon>Sisoridae</taxon>
        <taxon>Sisorinae</taxon>
        <taxon>Bagarius</taxon>
    </lineage>
</organism>
<evidence type="ECO:0000313" key="3">
    <source>
        <dbReference type="Proteomes" id="UP000319801"/>
    </source>
</evidence>
<dbReference type="PANTHER" id="PTHR15723:SF0">
    <property type="entry name" value="CARBOHYDRATE SULFOTRANSFERASE 15"/>
    <property type="match status" value="1"/>
</dbReference>
<feature type="transmembrane region" description="Helical" evidence="1">
    <location>
        <begin position="133"/>
        <end position="153"/>
    </location>
</feature>
<evidence type="ECO:0000313" key="2">
    <source>
        <dbReference type="EMBL" id="TTC29616.1"/>
    </source>
</evidence>
<keyword evidence="1" id="KW-0472">Membrane</keyword>
<dbReference type="OrthoDB" id="8068875at2759"/>
<dbReference type="Gene3D" id="3.40.50.300">
    <property type="entry name" value="P-loop containing nucleotide triphosphate hydrolases"/>
    <property type="match status" value="1"/>
</dbReference>
<name>A0A556V9M2_BAGYA</name>
<dbReference type="InterPro" id="IPR027417">
    <property type="entry name" value="P-loop_NTPase"/>
</dbReference>
<dbReference type="GO" id="GO:0050659">
    <property type="term" value="F:N-acetylgalactosamine 4-sulfate 6-O-sulfotransferase activity"/>
    <property type="evidence" value="ECO:0007669"/>
    <property type="project" value="TreeGrafter"/>
</dbReference>
<evidence type="ECO:0000256" key="1">
    <source>
        <dbReference type="SAM" id="Phobius"/>
    </source>
</evidence>
<proteinExistence type="predicted"/>
<keyword evidence="3" id="KW-1185">Reference proteome</keyword>
<dbReference type="Proteomes" id="UP000319801">
    <property type="component" value="Unassembled WGS sequence"/>
</dbReference>
<dbReference type="SUPFAM" id="SSF52540">
    <property type="entry name" value="P-loop containing nucleoside triphosphate hydrolases"/>
    <property type="match status" value="1"/>
</dbReference>
<keyword evidence="1" id="KW-1133">Transmembrane helix</keyword>
<dbReference type="InterPro" id="IPR052654">
    <property type="entry name" value="CS_Sulfotransferase"/>
</dbReference>
<comment type="caution">
    <text evidence="2">The sequence shown here is derived from an EMBL/GenBank/DDBJ whole genome shotgun (WGS) entry which is preliminary data.</text>
</comment>
<reference evidence="2 3" key="1">
    <citation type="journal article" date="2019" name="Genome Biol. Evol.">
        <title>Whole-Genome Sequencing of the Giant Devil Catfish, Bagarius yarrelli.</title>
        <authorList>
            <person name="Jiang W."/>
            <person name="Lv Y."/>
            <person name="Cheng L."/>
            <person name="Yang K."/>
            <person name="Chao B."/>
            <person name="Wang X."/>
            <person name="Li Y."/>
            <person name="Pan X."/>
            <person name="You X."/>
            <person name="Zhang Y."/>
            <person name="Yang J."/>
            <person name="Li J."/>
            <person name="Zhang X."/>
            <person name="Liu S."/>
            <person name="Sun C."/>
            <person name="Yang J."/>
            <person name="Shi Q."/>
        </authorList>
    </citation>
    <scope>NUCLEOTIDE SEQUENCE [LARGE SCALE GENOMIC DNA]</scope>
    <source>
        <strain evidence="2">JWS20170419001</strain>
        <tissue evidence="2">Muscle</tissue>
    </source>
</reference>
<dbReference type="AlphaFoldDB" id="A0A556V9M2"/>
<keyword evidence="2" id="KW-0808">Transferase</keyword>
<protein>
    <submittedName>
        <fullName evidence="2">Carbohydrate sulfotransferase 15</fullName>
    </submittedName>
</protein>
<dbReference type="EMBL" id="VCAZ01000174">
    <property type="protein sequence ID" value="TTC29616.1"/>
    <property type="molecule type" value="Genomic_DNA"/>
</dbReference>